<feature type="chain" id="PRO_5043997923" description="Imelysin" evidence="1">
    <location>
        <begin position="22"/>
        <end position="328"/>
    </location>
</feature>
<evidence type="ECO:0000313" key="2">
    <source>
        <dbReference type="EMBL" id="XCN73654.1"/>
    </source>
</evidence>
<accession>A0AAU8LWR0</accession>
<dbReference type="KEGG" id="eaj:Q3M24_02560"/>
<evidence type="ECO:0008006" key="3">
    <source>
        <dbReference type="Google" id="ProtNLM"/>
    </source>
</evidence>
<gene>
    <name evidence="2" type="ORF">Q3M24_02560</name>
</gene>
<dbReference type="EMBL" id="CP159373">
    <property type="protein sequence ID" value="XCN73654.1"/>
    <property type="molecule type" value="Genomic_DNA"/>
</dbReference>
<protein>
    <recommendedName>
        <fullName evidence="3">Imelysin</fullName>
    </recommendedName>
</protein>
<reference evidence="2" key="1">
    <citation type="journal article" date="2024" name="Syst. Appl. Microbiol.">
        <title>First single-strain enrichments of Electrothrix cable bacteria, description of E. aestuarii sp. nov. and E. rattekaaiensis sp. nov., and proposal of a cable bacteria taxonomy following the rules of the SeqCode.</title>
        <authorList>
            <person name="Plum-Jensen L.E."/>
            <person name="Schramm A."/>
            <person name="Marshall I.P.G."/>
        </authorList>
    </citation>
    <scope>NUCLEOTIDE SEQUENCE</scope>
    <source>
        <strain evidence="2">Rat1</strain>
    </source>
</reference>
<dbReference type="AlphaFoldDB" id="A0AAU8LWR0"/>
<keyword evidence="1" id="KW-0732">Signal</keyword>
<evidence type="ECO:0000256" key="1">
    <source>
        <dbReference type="SAM" id="SignalP"/>
    </source>
</evidence>
<proteinExistence type="predicted"/>
<feature type="signal peptide" evidence="1">
    <location>
        <begin position="1"/>
        <end position="21"/>
    </location>
</feature>
<reference evidence="2" key="2">
    <citation type="submission" date="2024-06" db="EMBL/GenBank/DDBJ databases">
        <authorList>
            <person name="Plum-Jensen L.E."/>
            <person name="Schramm A."/>
            <person name="Marshall I.P.G."/>
        </authorList>
    </citation>
    <scope>NUCLEOTIDE SEQUENCE</scope>
    <source>
        <strain evidence="2">Rat1</strain>
    </source>
</reference>
<sequence>MNRYLGLFFLILFLIPLKAFASWQDHENAPPLPATEHIRPKHVYALASLLAEEIESVRYLMGITKINDSLLQVVDAEPREVYFQAVNLYGKINRLHHNLTARSLADHDLPAIQQNIRPADVWGVLAVTLDQLDEIKDEYGISTHSPFPDLREKILPTDVYQSLLVTIRQTNQMLEERPYTHSDVYQEISTALYCTLNIYNSFPGMPIQKQPVLQPGKTATDVFIELIYTYQTIRNIMRASGLKTLELSATPSPNIKPGDVYDLAVLITSELKFLHSKVASQKTLHDAAYPGIQFPSHVFQRLTYLHKHLHVIQEKMLKPPHRTWEQQP</sequence>
<name>A0AAU8LWR0_9BACT</name>
<organism evidence="2">
    <name type="scientific">Candidatus Electrothrix aestuarii</name>
    <dbReference type="NCBI Taxonomy" id="3062594"/>
    <lineage>
        <taxon>Bacteria</taxon>
        <taxon>Pseudomonadati</taxon>
        <taxon>Thermodesulfobacteriota</taxon>
        <taxon>Desulfobulbia</taxon>
        <taxon>Desulfobulbales</taxon>
        <taxon>Desulfobulbaceae</taxon>
        <taxon>Candidatus Electrothrix</taxon>
    </lineage>
</organism>